<evidence type="ECO:0000313" key="2">
    <source>
        <dbReference type="Proteomes" id="UP000694425"/>
    </source>
</evidence>
<proteinExistence type="predicted"/>
<evidence type="ECO:0000313" key="1">
    <source>
        <dbReference type="Ensembl" id="ENSNVIP00000013074.1"/>
    </source>
</evidence>
<reference evidence="1" key="1">
    <citation type="submission" date="2025-08" db="UniProtKB">
        <authorList>
            <consortium name="Ensembl"/>
        </authorList>
    </citation>
    <scope>IDENTIFICATION</scope>
</reference>
<dbReference type="Ensembl" id="ENSNVIT00000015315.1">
    <property type="protein sequence ID" value="ENSNVIP00000013074.1"/>
    <property type="gene ID" value="ENSNVIG00000010341.1"/>
</dbReference>
<protein>
    <submittedName>
        <fullName evidence="1">Uncharacterized protein</fullName>
    </submittedName>
</protein>
<sequence>ILEILECQGSPLYTPISTQPPQPDFEEPPAVRYQHDLYKPLFSDCFGGAFFLPLWQKKCPLTTEMGMSQSYKAN</sequence>
<organism evidence="1 2">
    <name type="scientific">Neovison vison</name>
    <name type="common">American mink</name>
    <name type="synonym">Mustela vison</name>
    <dbReference type="NCBI Taxonomy" id="452646"/>
    <lineage>
        <taxon>Eukaryota</taxon>
        <taxon>Metazoa</taxon>
        <taxon>Chordata</taxon>
        <taxon>Craniata</taxon>
        <taxon>Vertebrata</taxon>
        <taxon>Euteleostomi</taxon>
        <taxon>Mammalia</taxon>
        <taxon>Eutheria</taxon>
        <taxon>Laurasiatheria</taxon>
        <taxon>Carnivora</taxon>
        <taxon>Caniformia</taxon>
        <taxon>Musteloidea</taxon>
        <taxon>Mustelidae</taxon>
        <taxon>Mustelinae</taxon>
        <taxon>Neogale</taxon>
    </lineage>
</organism>
<accession>A0A8C7AZW4</accession>
<keyword evidence="2" id="KW-1185">Reference proteome</keyword>
<dbReference type="AlphaFoldDB" id="A0A8C7AZW4"/>
<name>A0A8C7AZW4_NEOVI</name>
<dbReference type="Proteomes" id="UP000694425">
    <property type="component" value="Unplaced"/>
</dbReference>
<reference evidence="1" key="2">
    <citation type="submission" date="2025-09" db="UniProtKB">
        <authorList>
            <consortium name="Ensembl"/>
        </authorList>
    </citation>
    <scope>IDENTIFICATION</scope>
</reference>